<dbReference type="Proteomes" id="UP000749559">
    <property type="component" value="Unassembled WGS sequence"/>
</dbReference>
<proteinExistence type="predicted"/>
<name>A0A8S4MWN8_OWEFU</name>
<keyword evidence="1" id="KW-0732">Signal</keyword>
<evidence type="ECO:0000313" key="2">
    <source>
        <dbReference type="EMBL" id="CAH1772697.1"/>
    </source>
</evidence>
<dbReference type="SUPFAM" id="SSF52047">
    <property type="entry name" value="RNI-like"/>
    <property type="match status" value="1"/>
</dbReference>
<sequence length="249" mass="28618">MSPNKRKQTDEQECGNVTFILDGINEWEHVTLQKRFFHRHIFHDITHLSLESNNIIAIESDLTSHLPNLKWLSLSNNYIANVCWGLLNELSSAPLLRELDVSQQRIQIDQSNKKNDSQDYISDIDSLSGRPLPLGCFKHIKRLISSHNGIVELVWDPLSDADRPKYEDKVDSKEIIYIDVSNNNISHIGLDAIAHFNPKLPLLQPPPFLNLSHNVILIRVLTILCHSLRDLYMACLWILVIIPLRQIVN</sequence>
<dbReference type="Gene3D" id="3.80.10.10">
    <property type="entry name" value="Ribonuclease Inhibitor"/>
    <property type="match status" value="1"/>
</dbReference>
<comment type="caution">
    <text evidence="2">The sequence shown here is derived from an EMBL/GenBank/DDBJ whole genome shotgun (WGS) entry which is preliminary data.</text>
</comment>
<dbReference type="PANTHER" id="PTHR24373">
    <property type="entry name" value="SLIT RELATED LEUCINE-RICH REPEAT NEURONAL PROTEIN"/>
    <property type="match status" value="1"/>
</dbReference>
<dbReference type="PANTHER" id="PTHR24373:SF275">
    <property type="entry name" value="TIR DOMAIN-CONTAINING PROTEIN"/>
    <property type="match status" value="1"/>
</dbReference>
<evidence type="ECO:0000313" key="3">
    <source>
        <dbReference type="Proteomes" id="UP000749559"/>
    </source>
</evidence>
<dbReference type="InterPro" id="IPR032675">
    <property type="entry name" value="LRR_dom_sf"/>
</dbReference>
<gene>
    <name evidence="2" type="ORF">OFUS_LOCUS417</name>
</gene>
<dbReference type="EMBL" id="CAIIXF020000001">
    <property type="protein sequence ID" value="CAH1772697.1"/>
    <property type="molecule type" value="Genomic_DNA"/>
</dbReference>
<reference evidence="2" key="1">
    <citation type="submission" date="2022-03" db="EMBL/GenBank/DDBJ databases">
        <authorList>
            <person name="Martin C."/>
        </authorList>
    </citation>
    <scope>NUCLEOTIDE SEQUENCE</scope>
</reference>
<protein>
    <submittedName>
        <fullName evidence="2">Uncharacterized protein</fullName>
    </submittedName>
</protein>
<evidence type="ECO:0000256" key="1">
    <source>
        <dbReference type="ARBA" id="ARBA00022729"/>
    </source>
</evidence>
<keyword evidence="3" id="KW-1185">Reference proteome</keyword>
<dbReference type="AlphaFoldDB" id="A0A8S4MWN8"/>
<dbReference type="InterPro" id="IPR050328">
    <property type="entry name" value="Dev_Immune_Receptor"/>
</dbReference>
<accession>A0A8S4MWN8</accession>
<organism evidence="2 3">
    <name type="scientific">Owenia fusiformis</name>
    <name type="common">Polychaete worm</name>
    <dbReference type="NCBI Taxonomy" id="6347"/>
    <lineage>
        <taxon>Eukaryota</taxon>
        <taxon>Metazoa</taxon>
        <taxon>Spiralia</taxon>
        <taxon>Lophotrochozoa</taxon>
        <taxon>Annelida</taxon>
        <taxon>Polychaeta</taxon>
        <taxon>Sedentaria</taxon>
        <taxon>Canalipalpata</taxon>
        <taxon>Sabellida</taxon>
        <taxon>Oweniida</taxon>
        <taxon>Oweniidae</taxon>
        <taxon>Owenia</taxon>
    </lineage>
</organism>